<evidence type="ECO:0000313" key="3">
    <source>
        <dbReference type="Proteomes" id="UP000799779"/>
    </source>
</evidence>
<gene>
    <name evidence="2" type="ORF">P154DRAFT_536866</name>
</gene>
<proteinExistence type="predicted"/>
<keyword evidence="3" id="KW-1185">Reference proteome</keyword>
<dbReference type="PROSITE" id="PS50181">
    <property type="entry name" value="FBOX"/>
    <property type="match status" value="1"/>
</dbReference>
<reference evidence="2" key="1">
    <citation type="journal article" date="2020" name="Stud. Mycol.">
        <title>101 Dothideomycetes genomes: a test case for predicting lifestyles and emergence of pathogens.</title>
        <authorList>
            <person name="Haridas S."/>
            <person name="Albert R."/>
            <person name="Binder M."/>
            <person name="Bloem J."/>
            <person name="Labutti K."/>
            <person name="Salamov A."/>
            <person name="Andreopoulos B."/>
            <person name="Baker S."/>
            <person name="Barry K."/>
            <person name="Bills G."/>
            <person name="Bluhm B."/>
            <person name="Cannon C."/>
            <person name="Castanera R."/>
            <person name="Culley D."/>
            <person name="Daum C."/>
            <person name="Ezra D."/>
            <person name="Gonzalez J."/>
            <person name="Henrissat B."/>
            <person name="Kuo A."/>
            <person name="Liang C."/>
            <person name="Lipzen A."/>
            <person name="Lutzoni F."/>
            <person name="Magnuson J."/>
            <person name="Mondo S."/>
            <person name="Nolan M."/>
            <person name="Ohm R."/>
            <person name="Pangilinan J."/>
            <person name="Park H.-J."/>
            <person name="Ramirez L."/>
            <person name="Alfaro M."/>
            <person name="Sun H."/>
            <person name="Tritt A."/>
            <person name="Yoshinaga Y."/>
            <person name="Zwiers L.-H."/>
            <person name="Turgeon B."/>
            <person name="Goodwin S."/>
            <person name="Spatafora J."/>
            <person name="Crous P."/>
            <person name="Grigoriev I."/>
        </authorList>
    </citation>
    <scope>NUCLEOTIDE SEQUENCE</scope>
    <source>
        <strain evidence="2">CBS 123094</strain>
    </source>
</reference>
<sequence length="451" mass="51392">MTSFAKLPTELKEQIIATLHPTDLGHLSCTCKILYSAVLPLIYRSIAFTYTLDEPPSPATGKLLRSLLENGSLAPMIQQLHVRTRKSDSDAPSSYPYEALRLRQNCEAPVMSKLIDKAFKKLGLEDEERWRAQMAHRPLDTILALILLHCTNLKWLQIDSGLLSQNKAVFLALQRMALYQRSNPDNSMAQWTSLRRVDVLAPREEWYHPSESHLDMGFYLVFLHLETIEEVLFSNLAPNVTFDQSQKPTRYIAQSWEEMPVAMELPMVYLLTTLRLLSTLMEPGQLGNILSRTPSLEHLEYDYHVFGSTSHRIGSGPNGCYKCSDMDAALYCISGTLKTLILSGKLFFNNEGEVIRYKWIDGSMSSLRSLSRLRKLVLPFPLVYNKDESLRLGLFPTGLENLVLTDDYYLDAGLDWKVGEGLKLIEEDFKAGNHNPPRLKQFRLRMAETDD</sequence>
<evidence type="ECO:0000259" key="1">
    <source>
        <dbReference type="PROSITE" id="PS50181"/>
    </source>
</evidence>
<dbReference type="EMBL" id="ML977609">
    <property type="protein sequence ID" value="KAF1997819.1"/>
    <property type="molecule type" value="Genomic_DNA"/>
</dbReference>
<name>A0A6A5WAK7_9PLEO</name>
<dbReference type="AlphaFoldDB" id="A0A6A5WAK7"/>
<organism evidence="2 3">
    <name type="scientific">Amniculicola lignicola CBS 123094</name>
    <dbReference type="NCBI Taxonomy" id="1392246"/>
    <lineage>
        <taxon>Eukaryota</taxon>
        <taxon>Fungi</taxon>
        <taxon>Dikarya</taxon>
        <taxon>Ascomycota</taxon>
        <taxon>Pezizomycotina</taxon>
        <taxon>Dothideomycetes</taxon>
        <taxon>Pleosporomycetidae</taxon>
        <taxon>Pleosporales</taxon>
        <taxon>Amniculicolaceae</taxon>
        <taxon>Amniculicola</taxon>
    </lineage>
</organism>
<dbReference type="SUPFAM" id="SSF81383">
    <property type="entry name" value="F-box domain"/>
    <property type="match status" value="1"/>
</dbReference>
<dbReference type="InterPro" id="IPR036047">
    <property type="entry name" value="F-box-like_dom_sf"/>
</dbReference>
<feature type="domain" description="F-box" evidence="1">
    <location>
        <begin position="1"/>
        <end position="46"/>
    </location>
</feature>
<evidence type="ECO:0000313" key="2">
    <source>
        <dbReference type="EMBL" id="KAF1997819.1"/>
    </source>
</evidence>
<dbReference type="OrthoDB" id="3801185at2759"/>
<accession>A0A6A5WAK7</accession>
<protein>
    <recommendedName>
        <fullName evidence="1">F-box domain-containing protein</fullName>
    </recommendedName>
</protein>
<dbReference type="InterPro" id="IPR001810">
    <property type="entry name" value="F-box_dom"/>
</dbReference>
<dbReference type="Proteomes" id="UP000799779">
    <property type="component" value="Unassembled WGS sequence"/>
</dbReference>
<dbReference type="Pfam" id="PF12937">
    <property type="entry name" value="F-box-like"/>
    <property type="match status" value="1"/>
</dbReference>